<gene>
    <name evidence="1" type="ORF">B9G99_00170</name>
</gene>
<dbReference type="InterPro" id="IPR006427">
    <property type="entry name" value="Portal_HK97"/>
</dbReference>
<reference evidence="1 2" key="1">
    <citation type="journal article" date="2017" name="Int. J. Syst. Evol. Microbiol.">
        <title>Kushneria konosiri sp. nov., isolated from the Korean salt-fermented seafood Daemi-jeot.</title>
        <authorList>
            <person name="Yun J.H."/>
            <person name="Park S.K."/>
            <person name="Lee J.Y."/>
            <person name="Jung M.J."/>
            <person name="Bae J.W."/>
        </authorList>
    </citation>
    <scope>NUCLEOTIDE SEQUENCE [LARGE SCALE GENOMIC DNA]</scope>
    <source>
        <strain evidence="1 2">X49</strain>
    </source>
</reference>
<dbReference type="Pfam" id="PF04860">
    <property type="entry name" value="Phage_portal"/>
    <property type="match status" value="1"/>
</dbReference>
<dbReference type="RefSeq" id="WP_086620217.1">
    <property type="nucleotide sequence ID" value="NZ_CP021323.1"/>
</dbReference>
<name>A0A2Z2H2W7_9GAMM</name>
<accession>A0A2Z2H2W7</accession>
<dbReference type="OrthoDB" id="9765386at2"/>
<dbReference type="Proteomes" id="UP000250025">
    <property type="component" value="Chromosome"/>
</dbReference>
<proteinExistence type="predicted"/>
<dbReference type="Gene3D" id="3.30.1120.70">
    <property type="match status" value="1"/>
</dbReference>
<dbReference type="NCBIfam" id="TIGR01537">
    <property type="entry name" value="portal_HK97"/>
    <property type="match status" value="1"/>
</dbReference>
<keyword evidence="2" id="KW-1185">Reference proteome</keyword>
<dbReference type="AlphaFoldDB" id="A0A2Z2H2W7"/>
<sequence length="424" mass="47339">MGLLTATRQWIGKTLRLTDGGFWRSYYGGDSIAGKSVTAQTMLQLSAVWSCTRLLSETVATLPLGLYERDQRGGKSAVSNHTLYALLHDQPHADLTAVEYWEVVVCHIAMWGNHYSRVTRNGAGTIVSLEPLWPEHMNDPEYDEDGNLLFVYNGPDGREELGESEVFHVKGFGVNGRVGLSVIGVARNSISVALATEETAGKMFANGMQSSGFVQADKTLNAEQRKVFRENLQEFTGSNNAGKTLLLEGGFKYEPLTMKPEDAQMLQTRAFNIEEICRWFRVPPWMIGHTEKSTTWGTGLEQQNIAFLTYSLRPYLSRIEQAVKRQLLTPAERKRYFAEFNLEGLLRADSAGRAALYSQMAQNGINTRNEIRARENLPPQPGGDTLTVQSNMINLSALGQNTDDQQAKAALRAWLREEEPPRES</sequence>
<evidence type="ECO:0000313" key="1">
    <source>
        <dbReference type="EMBL" id="ARS51509.1"/>
    </source>
</evidence>
<dbReference type="InterPro" id="IPR006944">
    <property type="entry name" value="Phage/GTA_portal"/>
</dbReference>
<protein>
    <submittedName>
        <fullName evidence="1">Phage portal protein</fullName>
    </submittedName>
</protein>
<dbReference type="Gene3D" id="3.40.140.120">
    <property type="match status" value="1"/>
</dbReference>
<dbReference type="KEGG" id="kus:B9G99_00170"/>
<dbReference type="Gene3D" id="1.20.1270.210">
    <property type="match status" value="1"/>
</dbReference>
<evidence type="ECO:0000313" key="2">
    <source>
        <dbReference type="Proteomes" id="UP000250025"/>
    </source>
</evidence>
<dbReference type="EMBL" id="CP021323">
    <property type="protein sequence ID" value="ARS51509.1"/>
    <property type="molecule type" value="Genomic_DNA"/>
</dbReference>
<organism evidence="1 2">
    <name type="scientific">Kushneria konosiri</name>
    <dbReference type="NCBI Taxonomy" id="698828"/>
    <lineage>
        <taxon>Bacteria</taxon>
        <taxon>Pseudomonadati</taxon>
        <taxon>Pseudomonadota</taxon>
        <taxon>Gammaproteobacteria</taxon>
        <taxon>Oceanospirillales</taxon>
        <taxon>Halomonadaceae</taxon>
        <taxon>Kushneria</taxon>
    </lineage>
</organism>